<evidence type="ECO:0000313" key="3">
    <source>
        <dbReference type="Proteomes" id="UP000054223"/>
    </source>
</evidence>
<name>A0A9X0L3F2_SOLP1</name>
<dbReference type="RefSeq" id="WP_059072123.1">
    <property type="nucleotide sequence ID" value="NZ_LNAL01000008.1"/>
</dbReference>
<organism evidence="2 3">
    <name type="scientific">Solirubrum puertoriconensis</name>
    <dbReference type="NCBI Taxonomy" id="1751427"/>
    <lineage>
        <taxon>Bacteria</taxon>
        <taxon>Pseudomonadati</taxon>
        <taxon>Bacteroidota</taxon>
        <taxon>Cytophagia</taxon>
        <taxon>Cytophagales</taxon>
    </lineage>
</organism>
<protein>
    <submittedName>
        <fullName evidence="2">Uncharacterized protein</fullName>
    </submittedName>
</protein>
<evidence type="ECO:0000313" key="2">
    <source>
        <dbReference type="EMBL" id="KUG06426.1"/>
    </source>
</evidence>
<dbReference type="Proteomes" id="UP000054223">
    <property type="component" value="Unassembled WGS sequence"/>
</dbReference>
<dbReference type="AlphaFoldDB" id="A0A9X0L3F2"/>
<gene>
    <name evidence="2" type="ORF">ASU33_03460</name>
</gene>
<reference evidence="2 3" key="1">
    <citation type="submission" date="2015-11" db="EMBL/GenBank/DDBJ databases">
        <title>Solirubrum puertoriconensis gen. nov. an environmental bacteria isolated in Puerto Rico.</title>
        <authorList>
            <person name="Cuebas-Irizarry M.F."/>
            <person name="Montalvo-Rodriguez R."/>
        </authorList>
    </citation>
    <scope>NUCLEOTIDE SEQUENCE [LARGE SCALE GENOMIC DNA]</scope>
    <source>
        <strain evidence="2 3">MC1A</strain>
    </source>
</reference>
<evidence type="ECO:0000256" key="1">
    <source>
        <dbReference type="SAM" id="Phobius"/>
    </source>
</evidence>
<feature type="transmembrane region" description="Helical" evidence="1">
    <location>
        <begin position="52"/>
        <end position="71"/>
    </location>
</feature>
<dbReference type="EMBL" id="LNAL01000008">
    <property type="protein sequence ID" value="KUG06426.1"/>
    <property type="molecule type" value="Genomic_DNA"/>
</dbReference>
<keyword evidence="1" id="KW-0812">Transmembrane</keyword>
<accession>A0A9X0L3F2</accession>
<keyword evidence="1" id="KW-0472">Membrane</keyword>
<dbReference type="OrthoDB" id="886604at2"/>
<keyword evidence="3" id="KW-1185">Reference proteome</keyword>
<sequence>MPTSRLKPGSRRLVGLLFIVAGGLLVIAQVLRFGVVASEWNGAGWAGVNTTYLIMSVLMLVVAVLLIRFGWRMRRDGHISDEPG</sequence>
<keyword evidence="1" id="KW-1133">Transmembrane helix</keyword>
<comment type="caution">
    <text evidence="2">The sequence shown here is derived from an EMBL/GenBank/DDBJ whole genome shotgun (WGS) entry which is preliminary data.</text>
</comment>
<proteinExistence type="predicted"/>